<evidence type="ECO:0000259" key="5">
    <source>
        <dbReference type="PROSITE" id="PS50177"/>
    </source>
</evidence>
<comment type="function">
    <text evidence="4">Has a role in nuclear-cytoplasmic transport of proteins and mRNAs.</text>
</comment>
<dbReference type="EMBL" id="JAAVVJ010000002">
    <property type="protein sequence ID" value="KAF7229541.1"/>
    <property type="molecule type" value="Genomic_DNA"/>
</dbReference>
<dbReference type="Proteomes" id="UP000822369">
    <property type="component" value="Chromosome 2"/>
</dbReference>
<evidence type="ECO:0000313" key="6">
    <source>
        <dbReference type="EMBL" id="KAF7229541.1"/>
    </source>
</evidence>
<dbReference type="Pfam" id="PF02136">
    <property type="entry name" value="NTF2"/>
    <property type="match status" value="1"/>
</dbReference>
<evidence type="ECO:0000256" key="2">
    <source>
        <dbReference type="ARBA" id="ARBA00022927"/>
    </source>
</evidence>
<name>A0A1A8ADC5_NOTFU</name>
<dbReference type="KEGG" id="nfu:107384736"/>
<reference evidence="8" key="5">
    <citation type="submission" date="2025-05" db="UniProtKB">
        <authorList>
            <consortium name="Ensembl"/>
        </authorList>
    </citation>
    <scope>IDENTIFICATION</scope>
</reference>
<keyword evidence="1 4" id="KW-0813">Transport</keyword>
<dbReference type="InterPro" id="IPR002075">
    <property type="entry name" value="NTF2_dom"/>
</dbReference>
<evidence type="ECO:0000256" key="3">
    <source>
        <dbReference type="ARBA" id="ARBA00023242"/>
    </source>
</evidence>
<dbReference type="GeneID" id="107384736"/>
<keyword evidence="9" id="KW-1185">Reference proteome</keyword>
<reference evidence="7" key="3">
    <citation type="submission" date="2016-06" db="EMBL/GenBank/DDBJ databases">
        <title>The genome of a short-lived fish provides insights into sex chromosome evolution and the genetic control of aging.</title>
        <authorList>
            <person name="Reichwald K."/>
            <person name="Felder M."/>
            <person name="Petzold A."/>
            <person name="Koch P."/>
            <person name="Groth M."/>
            <person name="Platzer M."/>
        </authorList>
    </citation>
    <scope>NUCLEOTIDE SEQUENCE</scope>
    <source>
        <tissue evidence="7">Brain</tissue>
    </source>
</reference>
<dbReference type="EMBL" id="HADY01014589">
    <property type="protein sequence ID" value="SBP53074.1"/>
    <property type="molecule type" value="Transcribed_RNA"/>
</dbReference>
<sequence>MASTLDFRTHADQSCRYAEEFVNIYYDCMDKKRRNLTRLYLDKATLVWNGNSVSGQDALSEFFESLPSSEFQVLTLDCQPVHEQATQGQTALLVVTGGIVKFEGNKQHFFHQNFLLTAQPSPNSDQPVWKIASDCFRFQDWNS</sequence>
<organism evidence="7">
    <name type="scientific">Nothobranchius furzeri</name>
    <name type="common">Turquoise killifish</name>
    <dbReference type="NCBI Taxonomy" id="105023"/>
    <lineage>
        <taxon>Eukaryota</taxon>
        <taxon>Metazoa</taxon>
        <taxon>Chordata</taxon>
        <taxon>Craniata</taxon>
        <taxon>Vertebrata</taxon>
        <taxon>Euteleostomi</taxon>
        <taxon>Actinopterygii</taxon>
        <taxon>Neopterygii</taxon>
        <taxon>Teleostei</taxon>
        <taxon>Neoteleostei</taxon>
        <taxon>Acanthomorphata</taxon>
        <taxon>Ovalentaria</taxon>
        <taxon>Atherinomorphae</taxon>
        <taxon>Cyprinodontiformes</taxon>
        <taxon>Nothobranchiidae</taxon>
        <taxon>Nothobranchius</taxon>
    </lineage>
</organism>
<dbReference type="InterPro" id="IPR032710">
    <property type="entry name" value="NTF2-like_dom_sf"/>
</dbReference>
<dbReference type="GO" id="GO:0005737">
    <property type="term" value="C:cytoplasm"/>
    <property type="evidence" value="ECO:0007669"/>
    <property type="project" value="UniProtKB-SubCell"/>
</dbReference>
<gene>
    <name evidence="7 8" type="primary">NXT2</name>
    <name evidence="6" type="synonym">nxt2</name>
    <name evidence="6" type="ORF">G4P62_009644</name>
</gene>
<dbReference type="PANTHER" id="PTHR12612">
    <property type="entry name" value="NUCLEAR TRANSPORT FACTOR 2"/>
    <property type="match status" value="1"/>
</dbReference>
<dbReference type="FunFam" id="3.10.450.50:FF:000006">
    <property type="entry name" value="NTF2-related export protein 2 isoform 1"/>
    <property type="match status" value="1"/>
</dbReference>
<evidence type="ECO:0000313" key="7">
    <source>
        <dbReference type="EMBL" id="SBP53074.1"/>
    </source>
</evidence>
<protein>
    <recommendedName>
        <fullName evidence="4">NTF2-related export protein</fullName>
    </recommendedName>
</protein>
<evidence type="ECO:0000256" key="4">
    <source>
        <dbReference type="RuleBase" id="RU369002"/>
    </source>
</evidence>
<proteinExistence type="predicted"/>
<evidence type="ECO:0000313" key="8">
    <source>
        <dbReference type="Ensembl" id="ENSNFUP00015035216.1"/>
    </source>
</evidence>
<keyword evidence="3 4" id="KW-0539">Nucleus</keyword>
<dbReference type="Ensembl" id="ENSNFUT00015036780.1">
    <property type="protein sequence ID" value="ENSNFUP00015035216.1"/>
    <property type="gene ID" value="ENSNFUG00015017088.1"/>
</dbReference>
<dbReference type="InterPro" id="IPR018222">
    <property type="entry name" value="Nuclear_transport_factor_2_euk"/>
</dbReference>
<dbReference type="RefSeq" id="XP_070400171.1">
    <property type="nucleotide sequence ID" value="XM_070544070.1"/>
</dbReference>
<evidence type="ECO:0000256" key="1">
    <source>
        <dbReference type="ARBA" id="ARBA00022448"/>
    </source>
</evidence>
<dbReference type="CDD" id="cd00780">
    <property type="entry name" value="NTF2"/>
    <property type="match status" value="1"/>
</dbReference>
<reference evidence="6" key="4">
    <citation type="submission" date="2020-03" db="EMBL/GenBank/DDBJ databases">
        <title>Intra-Species Differences in Population Size shape Life History and Genome Evolution.</title>
        <authorList>
            <person name="Willemsen D."/>
            <person name="Cui R."/>
            <person name="Valenzano D.R."/>
        </authorList>
    </citation>
    <scope>NUCLEOTIDE SEQUENCE</scope>
    <source>
        <strain evidence="6">GRZ</strain>
        <tissue evidence="6">Whole</tissue>
    </source>
</reference>
<keyword evidence="4" id="KW-0963">Cytoplasm</keyword>
<dbReference type="InterPro" id="IPR045875">
    <property type="entry name" value="NTF2"/>
</dbReference>
<dbReference type="GO" id="GO:0005634">
    <property type="term" value="C:nucleus"/>
    <property type="evidence" value="ECO:0007669"/>
    <property type="project" value="UniProtKB-SubCell"/>
</dbReference>
<dbReference type="SUPFAM" id="SSF54427">
    <property type="entry name" value="NTF2-like"/>
    <property type="match status" value="1"/>
</dbReference>
<comment type="subcellular location">
    <subcellularLocation>
        <location evidence="4">Cytoplasm</location>
    </subcellularLocation>
    <subcellularLocation>
        <location evidence="4">Nucleus</location>
    </subcellularLocation>
</comment>
<dbReference type="OMA" id="HFTRLYY"/>
<dbReference type="Proteomes" id="UP000694548">
    <property type="component" value="Chromosome sgr10"/>
</dbReference>
<dbReference type="Gene3D" id="3.10.450.50">
    <property type="match status" value="1"/>
</dbReference>
<feature type="domain" description="NTF2" evidence="5">
    <location>
        <begin position="17"/>
        <end position="138"/>
    </location>
</feature>
<accession>A0A1A8ADC5</accession>
<reference evidence="8" key="1">
    <citation type="submission" date="2014-08" db="EMBL/GenBank/DDBJ databases">
        <authorList>
            <person name="Senf B."/>
            <person name="Petzold A."/>
            <person name="Downie B.R."/>
            <person name="Koch P."/>
            <person name="Platzer M."/>
        </authorList>
    </citation>
    <scope>NUCLEOTIDE SEQUENCE [LARGE SCALE GENOMIC DNA]</scope>
    <source>
        <strain evidence="8">GRZ</strain>
    </source>
</reference>
<dbReference type="GO" id="GO:0051028">
    <property type="term" value="P:mRNA transport"/>
    <property type="evidence" value="ECO:0007669"/>
    <property type="project" value="UniProtKB-UniRule"/>
</dbReference>
<dbReference type="EMBL" id="HAEJ01018622">
    <property type="protein sequence ID" value="SBS59079.1"/>
    <property type="molecule type" value="Transcribed_RNA"/>
</dbReference>
<dbReference type="Bgee" id="ENSNFUG00015017088">
    <property type="expression patterns" value="Expressed in liver and 3 other cell types or tissues"/>
</dbReference>
<dbReference type="GO" id="GO:0006913">
    <property type="term" value="P:nucleocytoplasmic transport"/>
    <property type="evidence" value="ECO:0007669"/>
    <property type="project" value="UniProtKB-UniRule"/>
</dbReference>
<dbReference type="PROSITE" id="PS50177">
    <property type="entry name" value="NTF2_DOMAIN"/>
    <property type="match status" value="1"/>
</dbReference>
<evidence type="ECO:0000313" key="9">
    <source>
        <dbReference type="Proteomes" id="UP000694548"/>
    </source>
</evidence>
<dbReference type="GeneTree" id="ENSGT00940000156381"/>
<reference evidence="7" key="2">
    <citation type="submission" date="2016-05" db="EMBL/GenBank/DDBJ databases">
        <authorList>
            <person name="Lavstsen T."/>
            <person name="Jespersen J.S."/>
        </authorList>
    </citation>
    <scope>NUCLEOTIDE SEQUENCE</scope>
    <source>
        <tissue evidence="7">Brain</tissue>
    </source>
</reference>
<dbReference type="AlphaFoldDB" id="A0A1A8ADC5"/>
<dbReference type="GO" id="GO:0015031">
    <property type="term" value="P:protein transport"/>
    <property type="evidence" value="ECO:0007669"/>
    <property type="project" value="UniProtKB-KW"/>
</dbReference>
<keyword evidence="2 4" id="KW-0653">Protein transport</keyword>